<name>A0AAJ0BJN8_9PEZI</name>
<evidence type="ECO:0000313" key="4">
    <source>
        <dbReference type="Proteomes" id="UP001239445"/>
    </source>
</evidence>
<evidence type="ECO:0000256" key="1">
    <source>
        <dbReference type="SAM" id="MobiDB-lite"/>
    </source>
</evidence>
<protein>
    <submittedName>
        <fullName evidence="3">Uncharacterized protein</fullName>
    </submittedName>
</protein>
<keyword evidence="2" id="KW-0812">Transmembrane</keyword>
<gene>
    <name evidence="3" type="ORF">QBC47DRAFT_108950</name>
</gene>
<dbReference type="Proteomes" id="UP001239445">
    <property type="component" value="Unassembled WGS sequence"/>
</dbReference>
<sequence length="109" mass="12555">MVPDEATTGWYTWLTQLELSFIPAKYQYIVRFISAFFITLSLVPIVPVVSLVVYDFGLWMFRLVRAKFTESTRTPQAQPGRNPPARNDDPETTLEKTRKDGGKRGDKRD</sequence>
<feature type="compositionally biased region" description="Basic and acidic residues" evidence="1">
    <location>
        <begin position="86"/>
        <end position="109"/>
    </location>
</feature>
<feature type="transmembrane region" description="Helical" evidence="2">
    <location>
        <begin position="28"/>
        <end position="54"/>
    </location>
</feature>
<accession>A0AAJ0BJN8</accession>
<organism evidence="3 4">
    <name type="scientific">Echria macrotheca</name>
    <dbReference type="NCBI Taxonomy" id="438768"/>
    <lineage>
        <taxon>Eukaryota</taxon>
        <taxon>Fungi</taxon>
        <taxon>Dikarya</taxon>
        <taxon>Ascomycota</taxon>
        <taxon>Pezizomycotina</taxon>
        <taxon>Sordariomycetes</taxon>
        <taxon>Sordariomycetidae</taxon>
        <taxon>Sordariales</taxon>
        <taxon>Schizotheciaceae</taxon>
        <taxon>Echria</taxon>
    </lineage>
</organism>
<feature type="region of interest" description="Disordered" evidence="1">
    <location>
        <begin position="71"/>
        <end position="109"/>
    </location>
</feature>
<keyword evidence="2" id="KW-0472">Membrane</keyword>
<dbReference type="EMBL" id="MU839828">
    <property type="protein sequence ID" value="KAK1759504.1"/>
    <property type="molecule type" value="Genomic_DNA"/>
</dbReference>
<keyword evidence="2" id="KW-1133">Transmembrane helix</keyword>
<dbReference type="AlphaFoldDB" id="A0AAJ0BJN8"/>
<evidence type="ECO:0000256" key="2">
    <source>
        <dbReference type="SAM" id="Phobius"/>
    </source>
</evidence>
<comment type="caution">
    <text evidence="3">The sequence shown here is derived from an EMBL/GenBank/DDBJ whole genome shotgun (WGS) entry which is preliminary data.</text>
</comment>
<reference evidence="3" key="1">
    <citation type="submission" date="2023-06" db="EMBL/GenBank/DDBJ databases">
        <title>Genome-scale phylogeny and comparative genomics of the fungal order Sordariales.</title>
        <authorList>
            <consortium name="Lawrence Berkeley National Laboratory"/>
            <person name="Hensen N."/>
            <person name="Bonometti L."/>
            <person name="Westerberg I."/>
            <person name="Brannstrom I.O."/>
            <person name="Guillou S."/>
            <person name="Cros-Aarteil S."/>
            <person name="Calhoun S."/>
            <person name="Haridas S."/>
            <person name="Kuo A."/>
            <person name="Mondo S."/>
            <person name="Pangilinan J."/>
            <person name="Riley R."/>
            <person name="Labutti K."/>
            <person name="Andreopoulos B."/>
            <person name="Lipzen A."/>
            <person name="Chen C."/>
            <person name="Yanf M."/>
            <person name="Daum C."/>
            <person name="Ng V."/>
            <person name="Clum A."/>
            <person name="Steindorff A."/>
            <person name="Ohm R."/>
            <person name="Martin F."/>
            <person name="Silar P."/>
            <person name="Natvig D."/>
            <person name="Lalanne C."/>
            <person name="Gautier V."/>
            <person name="Ament-Velasquez S.L."/>
            <person name="Kruys A."/>
            <person name="Hutchinson M.I."/>
            <person name="Powell A.J."/>
            <person name="Barry K."/>
            <person name="Miller A.N."/>
            <person name="Grigoriev I.V."/>
            <person name="Debuchy R."/>
            <person name="Gladieux P."/>
            <person name="Thoren M.H."/>
            <person name="Johannesson H."/>
        </authorList>
    </citation>
    <scope>NUCLEOTIDE SEQUENCE</scope>
    <source>
        <strain evidence="3">PSN4</strain>
    </source>
</reference>
<evidence type="ECO:0000313" key="3">
    <source>
        <dbReference type="EMBL" id="KAK1759504.1"/>
    </source>
</evidence>
<keyword evidence="4" id="KW-1185">Reference proteome</keyword>
<proteinExistence type="predicted"/>